<proteinExistence type="predicted"/>
<dbReference type="InterPro" id="IPR010263">
    <property type="entry name" value="T6SS_TssK"/>
</dbReference>
<organism evidence="1 2">
    <name type="scientific">Fuscibacter oryzae</name>
    <dbReference type="NCBI Taxonomy" id="2803939"/>
    <lineage>
        <taxon>Bacteria</taxon>
        <taxon>Pseudomonadati</taxon>
        <taxon>Pseudomonadota</taxon>
        <taxon>Alphaproteobacteria</taxon>
        <taxon>Rhodobacterales</taxon>
        <taxon>Paracoccaceae</taxon>
        <taxon>Fuscibacter</taxon>
    </lineage>
</organism>
<reference evidence="1" key="1">
    <citation type="submission" date="2021-01" db="EMBL/GenBank/DDBJ databases">
        <title>Genome seq and assembly of Tabrizicola sp. KVB23.</title>
        <authorList>
            <person name="Chhetri G."/>
        </authorList>
    </citation>
    <scope>NUCLEOTIDE SEQUENCE</scope>
    <source>
        <strain evidence="1">KVB23</strain>
    </source>
</reference>
<evidence type="ECO:0000313" key="2">
    <source>
        <dbReference type="Proteomes" id="UP000619033"/>
    </source>
</evidence>
<gene>
    <name evidence="1" type="primary">tssK</name>
    <name evidence="1" type="ORF">JI744_15820</name>
</gene>
<dbReference type="AlphaFoldDB" id="A0A8J7MVY9"/>
<sequence length="445" mass="50598">MSWFSKVAWKEGLFLQPHHLQQNDRYLEKLVEARSRHVSPYPWGIEEMRLNRDRLQQGRIELALVAGIFPDGMPFDAPAVSPLPRAIEVPEGSDGQFLWLTLPDQVMNGREVAMDAEVDAATRFVLSAETVADAASAMRIEQQIEIAVPRLELDIRQTPKPGYQCLKIGRIIEVRDNVVIMDDAFPPPLLTITGHSVALGWLDRVIGWVETKLESLARYAADPSAAGGLQATDYFMLLALNREINVLRHLRASRYVHPERLYEELLRFSGELWTFDHDKRLAPQYPPYDHADLKASVEPVVRDIQRLLSRDVGRATRLELVQVRQNSYLAQVPDRNLFRDATFVIEVESSRSLTVVAQQFPLLCKVGPNTRMAEIVNNNLPGIELIHAPTPPRQIRAVSRNVYFIIEKNSPLWREFSNAPAIGMHFAGDWPDLKLELWAIVETRA</sequence>
<dbReference type="RefSeq" id="WP_202662117.1">
    <property type="nucleotide sequence ID" value="NZ_JAESVP010000009.1"/>
</dbReference>
<dbReference type="EMBL" id="JAESVP010000009">
    <property type="protein sequence ID" value="MBL4929573.1"/>
    <property type="molecule type" value="Genomic_DNA"/>
</dbReference>
<dbReference type="Proteomes" id="UP000619033">
    <property type="component" value="Unassembled WGS sequence"/>
</dbReference>
<dbReference type="PANTHER" id="PTHR35566">
    <property type="entry name" value="BLR3599 PROTEIN"/>
    <property type="match status" value="1"/>
</dbReference>
<keyword evidence="2" id="KW-1185">Reference proteome</keyword>
<protein>
    <submittedName>
        <fullName evidence="1">Type VI secretion system baseplate subunit TssK</fullName>
    </submittedName>
</protein>
<dbReference type="Pfam" id="PF05936">
    <property type="entry name" value="T6SS_VasE"/>
    <property type="match status" value="1"/>
</dbReference>
<dbReference type="PANTHER" id="PTHR35566:SF1">
    <property type="entry name" value="TYPE VI SECRETION SYSTEM BASEPLATE COMPONENT TSSK1"/>
    <property type="match status" value="1"/>
</dbReference>
<accession>A0A8J7MVY9</accession>
<name>A0A8J7MVY9_9RHOB</name>
<comment type="caution">
    <text evidence="1">The sequence shown here is derived from an EMBL/GenBank/DDBJ whole genome shotgun (WGS) entry which is preliminary data.</text>
</comment>
<dbReference type="NCBIfam" id="TIGR03353">
    <property type="entry name" value="VI_chp_4"/>
    <property type="match status" value="1"/>
</dbReference>
<evidence type="ECO:0000313" key="1">
    <source>
        <dbReference type="EMBL" id="MBL4929573.1"/>
    </source>
</evidence>